<keyword evidence="4" id="KW-0067">ATP-binding</keyword>
<dbReference type="STRING" id="387005.A0A183I811"/>
<feature type="region of interest" description="Disordered" evidence="8">
    <location>
        <begin position="171"/>
        <end position="197"/>
    </location>
</feature>
<comment type="subcellular location">
    <subcellularLocation>
        <location evidence="1">Cytoplasm</location>
        <location evidence="1">Cytoskeleton</location>
    </subcellularLocation>
</comment>
<dbReference type="SUPFAM" id="SSF52540">
    <property type="entry name" value="P-loop containing nucleoside triphosphate hydrolases"/>
    <property type="match status" value="1"/>
</dbReference>
<dbReference type="InterPro" id="IPR027417">
    <property type="entry name" value="P-loop_NTPase"/>
</dbReference>
<keyword evidence="5" id="KW-0505">Motor protein</keyword>
<keyword evidence="2" id="KW-0963">Cytoplasm</keyword>
<dbReference type="PROSITE" id="PS50067">
    <property type="entry name" value="KINESIN_MOTOR_2"/>
    <property type="match status" value="1"/>
</dbReference>
<evidence type="ECO:0000256" key="5">
    <source>
        <dbReference type="ARBA" id="ARBA00023175"/>
    </source>
</evidence>
<dbReference type="PANTHER" id="PTHR47970">
    <property type="entry name" value="KINESIN-LIKE PROTEIN KIF11"/>
    <property type="match status" value="1"/>
</dbReference>
<comment type="similarity">
    <text evidence="7">Belongs to the TRAFAC class myosin-kinesin ATPase superfamily. Kinesin family.</text>
</comment>
<dbReference type="GO" id="GO:0008574">
    <property type="term" value="F:plus-end-directed microtubule motor activity"/>
    <property type="evidence" value="ECO:0007669"/>
    <property type="project" value="TreeGrafter"/>
</dbReference>
<dbReference type="Proteomes" id="UP000267606">
    <property type="component" value="Unassembled WGS sequence"/>
</dbReference>
<dbReference type="WBParaSite" id="OFLC_0001588601-mRNA-1">
    <property type="protein sequence ID" value="OFLC_0001588601-mRNA-1"/>
    <property type="gene ID" value="OFLC_0001588601"/>
</dbReference>
<feature type="region of interest" description="Disordered" evidence="8">
    <location>
        <begin position="58"/>
        <end position="86"/>
    </location>
</feature>
<evidence type="ECO:0000313" key="10">
    <source>
        <dbReference type="EMBL" id="VDP24460.1"/>
    </source>
</evidence>
<dbReference type="GO" id="GO:0008017">
    <property type="term" value="F:microtubule binding"/>
    <property type="evidence" value="ECO:0007669"/>
    <property type="project" value="InterPro"/>
</dbReference>
<dbReference type="GO" id="GO:0072686">
    <property type="term" value="C:mitotic spindle"/>
    <property type="evidence" value="ECO:0007669"/>
    <property type="project" value="TreeGrafter"/>
</dbReference>
<comment type="caution">
    <text evidence="7">Lacks conserved residue(s) required for the propagation of feature annotation.</text>
</comment>
<organism evidence="12">
    <name type="scientific">Onchocerca flexuosa</name>
    <dbReference type="NCBI Taxonomy" id="387005"/>
    <lineage>
        <taxon>Eukaryota</taxon>
        <taxon>Metazoa</taxon>
        <taxon>Ecdysozoa</taxon>
        <taxon>Nematoda</taxon>
        <taxon>Chromadorea</taxon>
        <taxon>Rhabditida</taxon>
        <taxon>Spirurina</taxon>
        <taxon>Spiruromorpha</taxon>
        <taxon>Filarioidea</taxon>
        <taxon>Onchocercidae</taxon>
        <taxon>Onchocerca</taxon>
    </lineage>
</organism>
<dbReference type="GO" id="GO:0090307">
    <property type="term" value="P:mitotic spindle assembly"/>
    <property type="evidence" value="ECO:0007669"/>
    <property type="project" value="TreeGrafter"/>
</dbReference>
<dbReference type="GO" id="GO:0005524">
    <property type="term" value="F:ATP binding"/>
    <property type="evidence" value="ECO:0007669"/>
    <property type="project" value="UniProtKB-KW"/>
</dbReference>
<evidence type="ECO:0000256" key="7">
    <source>
        <dbReference type="PROSITE-ProRule" id="PRU00283"/>
    </source>
</evidence>
<keyword evidence="11" id="KW-1185">Reference proteome</keyword>
<evidence type="ECO:0000256" key="4">
    <source>
        <dbReference type="ARBA" id="ARBA00022840"/>
    </source>
</evidence>
<evidence type="ECO:0000256" key="3">
    <source>
        <dbReference type="ARBA" id="ARBA00022741"/>
    </source>
</evidence>
<evidence type="ECO:0000256" key="1">
    <source>
        <dbReference type="ARBA" id="ARBA00004245"/>
    </source>
</evidence>
<keyword evidence="6" id="KW-0206">Cytoskeleton</keyword>
<dbReference type="InterPro" id="IPR001752">
    <property type="entry name" value="Kinesin_motor_dom"/>
</dbReference>
<evidence type="ECO:0000256" key="2">
    <source>
        <dbReference type="ARBA" id="ARBA00022490"/>
    </source>
</evidence>
<dbReference type="InterPro" id="IPR036961">
    <property type="entry name" value="Kinesin_motor_dom_sf"/>
</dbReference>
<evidence type="ECO:0000256" key="8">
    <source>
        <dbReference type="SAM" id="MobiDB-lite"/>
    </source>
</evidence>
<evidence type="ECO:0000313" key="11">
    <source>
        <dbReference type="Proteomes" id="UP000267606"/>
    </source>
</evidence>
<evidence type="ECO:0000259" key="9">
    <source>
        <dbReference type="PROSITE" id="PS50067"/>
    </source>
</evidence>
<dbReference type="GO" id="GO:0051231">
    <property type="term" value="P:spindle elongation"/>
    <property type="evidence" value="ECO:0007669"/>
    <property type="project" value="TreeGrafter"/>
</dbReference>
<dbReference type="Gene3D" id="3.40.850.10">
    <property type="entry name" value="Kinesin motor domain"/>
    <property type="match status" value="1"/>
</dbReference>
<evidence type="ECO:0000313" key="12">
    <source>
        <dbReference type="WBParaSite" id="OFLC_0001588601-mRNA-1"/>
    </source>
</evidence>
<dbReference type="GO" id="GO:0005876">
    <property type="term" value="C:spindle microtubule"/>
    <property type="evidence" value="ECO:0007669"/>
    <property type="project" value="TreeGrafter"/>
</dbReference>
<proteinExistence type="inferred from homology"/>
<keyword evidence="3" id="KW-0547">Nucleotide-binding</keyword>
<feature type="domain" description="Kinesin motor" evidence="9">
    <location>
        <begin position="1"/>
        <end position="28"/>
    </location>
</feature>
<evidence type="ECO:0000256" key="6">
    <source>
        <dbReference type="ARBA" id="ARBA00023212"/>
    </source>
</evidence>
<gene>
    <name evidence="10" type="ORF">OFLC_LOCUS15873</name>
</gene>
<protein>
    <submittedName>
        <fullName evidence="12">Kinesin motor domain-containing protein</fullName>
    </submittedName>
</protein>
<dbReference type="AlphaFoldDB" id="A0A183I811"/>
<accession>A0A183I811</accession>
<dbReference type="GO" id="GO:0007018">
    <property type="term" value="P:microtubule-based movement"/>
    <property type="evidence" value="ECO:0007669"/>
    <property type="project" value="InterPro"/>
</dbReference>
<reference evidence="12" key="1">
    <citation type="submission" date="2016-06" db="UniProtKB">
        <authorList>
            <consortium name="WormBaseParasite"/>
        </authorList>
    </citation>
    <scope>IDENTIFICATION</scope>
</reference>
<sequence>MFANIGPASYNYDETVSTLRYANRAKNIQNVVRINEDPKDALLRKFQLEIEHLKRLLEKEESSGSEEEMDESGWHKGQKQSRDRYSDRIGELEKTIEIRRNELQKEKELADEEREMLAAELRAKEEELAQAHRDHDLLMNKLKQIEKKIIVGGENMLEKAEKQARLLEQSNAELERGRMNETQLKQALAEKNQERFD</sequence>
<dbReference type="PANTHER" id="PTHR47970:SF12">
    <property type="entry name" value="KINESIN FAMILY MEMBER 11"/>
    <property type="match status" value="1"/>
</dbReference>
<dbReference type="EMBL" id="UZAJ01043110">
    <property type="protein sequence ID" value="VDP24460.1"/>
    <property type="molecule type" value="Genomic_DNA"/>
</dbReference>
<reference evidence="10 11" key="2">
    <citation type="submission" date="2018-11" db="EMBL/GenBank/DDBJ databases">
        <authorList>
            <consortium name="Pathogen Informatics"/>
        </authorList>
    </citation>
    <scope>NUCLEOTIDE SEQUENCE [LARGE SCALE GENOMIC DNA]</scope>
</reference>
<dbReference type="InterPro" id="IPR047149">
    <property type="entry name" value="KIF11-like"/>
</dbReference>
<name>A0A183I811_9BILA</name>